<dbReference type="AlphaFoldDB" id="A0A100VUZ2"/>
<dbReference type="STRING" id="146020.RMCB_0465"/>
<keyword evidence="3" id="KW-1185">Reference proteome</keyword>
<reference evidence="3" key="2">
    <citation type="submission" date="2016-02" db="EMBL/GenBank/DDBJ databases">
        <title>Draft genome sequence of five rapidly growing Mycobacterium species.</title>
        <authorList>
            <person name="Katahira K."/>
            <person name="Gotou Y."/>
            <person name="Iida K."/>
            <person name="Ogura Y."/>
            <person name="Hayashi T."/>
        </authorList>
    </citation>
    <scope>NUCLEOTIDE SEQUENCE [LARGE SCALE GENOMIC DNA]</scope>
    <source>
        <strain evidence="3">JCM15654</strain>
    </source>
</reference>
<keyword evidence="2" id="KW-0547">Nucleotide-binding</keyword>
<protein>
    <submittedName>
        <fullName evidence="2">ABC transporter, ATP-binding protein</fullName>
    </submittedName>
</protein>
<feature type="domain" description="DUF302" evidence="1">
    <location>
        <begin position="19"/>
        <end position="84"/>
    </location>
</feature>
<dbReference type="InterPro" id="IPR005180">
    <property type="entry name" value="DUF302"/>
</dbReference>
<dbReference type="Proteomes" id="UP000069620">
    <property type="component" value="Unassembled WGS sequence"/>
</dbReference>
<reference evidence="3" key="1">
    <citation type="journal article" date="2016" name="Genome Announc.">
        <title>Draft Genome Sequences of Five Rapidly Growing Mycobacterium Species, M. thermoresistibile, M. fortuitum subsp. acetamidolyticum, M. canariasense, M. brisbanense, and M. novocastrense.</title>
        <authorList>
            <person name="Katahira K."/>
            <person name="Ogura Y."/>
            <person name="Gotoh Y."/>
            <person name="Hayashi T."/>
        </authorList>
    </citation>
    <scope>NUCLEOTIDE SEQUENCE [LARGE SCALE GENOMIC DNA]</scope>
    <source>
        <strain evidence="3">JCM15654</strain>
    </source>
</reference>
<dbReference type="InterPro" id="IPR035923">
    <property type="entry name" value="TT1751-like_sf"/>
</dbReference>
<dbReference type="PANTHER" id="PTHR38342">
    <property type="entry name" value="SLR5037 PROTEIN"/>
    <property type="match status" value="1"/>
</dbReference>
<evidence type="ECO:0000259" key="1">
    <source>
        <dbReference type="Pfam" id="PF03625"/>
    </source>
</evidence>
<dbReference type="GO" id="GO:0005524">
    <property type="term" value="F:ATP binding"/>
    <property type="evidence" value="ECO:0007669"/>
    <property type="project" value="UniProtKB-KW"/>
</dbReference>
<proteinExistence type="predicted"/>
<name>A0A100VUZ2_9MYCO</name>
<dbReference type="CDD" id="cd14797">
    <property type="entry name" value="DUF302"/>
    <property type="match status" value="1"/>
</dbReference>
<evidence type="ECO:0000313" key="3">
    <source>
        <dbReference type="Proteomes" id="UP000069620"/>
    </source>
</evidence>
<organism evidence="2 3">
    <name type="scientific">Mycolicibacterium brisbanense</name>
    <dbReference type="NCBI Taxonomy" id="146020"/>
    <lineage>
        <taxon>Bacteria</taxon>
        <taxon>Bacillati</taxon>
        <taxon>Actinomycetota</taxon>
        <taxon>Actinomycetes</taxon>
        <taxon>Mycobacteriales</taxon>
        <taxon>Mycobacteriaceae</taxon>
        <taxon>Mycolicibacterium</taxon>
    </lineage>
</organism>
<dbReference type="Gene3D" id="3.30.310.70">
    <property type="entry name" value="TT1751-like domain"/>
    <property type="match status" value="1"/>
</dbReference>
<dbReference type="InterPro" id="IPR016796">
    <property type="entry name" value="UCP021774"/>
</dbReference>
<comment type="caution">
    <text evidence="2">The sequence shown here is derived from an EMBL/GenBank/DDBJ whole genome shotgun (WGS) entry which is preliminary data.</text>
</comment>
<accession>A0A100VUZ2</accession>
<dbReference type="PIRSF" id="PIRSF021774">
    <property type="entry name" value="UCP021774"/>
    <property type="match status" value="1"/>
</dbReference>
<evidence type="ECO:0000313" key="2">
    <source>
        <dbReference type="EMBL" id="GAS86369.1"/>
    </source>
</evidence>
<dbReference type="PANTHER" id="PTHR38342:SF1">
    <property type="entry name" value="SLR5037 PROTEIN"/>
    <property type="match status" value="1"/>
</dbReference>
<gene>
    <name evidence="2" type="ORF">RMCB_0465</name>
</gene>
<keyword evidence="2" id="KW-0067">ATP-binding</keyword>
<dbReference type="SUPFAM" id="SSF103247">
    <property type="entry name" value="TT1751-like"/>
    <property type="match status" value="1"/>
</dbReference>
<dbReference type="Pfam" id="PF03625">
    <property type="entry name" value="DUF302"/>
    <property type="match status" value="1"/>
</dbReference>
<sequence length="121" mass="13018">MDRTRRALSDQGFGVLTEIDIRATLKSKLGTDMEDYLILGACNPKLAHRALDADRRVGVFLPCNVVLRSDPENDGVVIVDIADPQMMVQLADQPALHAVAEEAAARLHAVADALSRPDGTG</sequence>
<dbReference type="EMBL" id="BCSX01000006">
    <property type="protein sequence ID" value="GAS86369.1"/>
    <property type="molecule type" value="Genomic_DNA"/>
</dbReference>